<feature type="non-terminal residue" evidence="1">
    <location>
        <position position="1"/>
    </location>
</feature>
<dbReference type="AlphaFoldDB" id="A0A087QTY3"/>
<organism evidence="1 2">
    <name type="scientific">Aptenodytes forsteri</name>
    <name type="common">Emperor penguin</name>
    <dbReference type="NCBI Taxonomy" id="9233"/>
    <lineage>
        <taxon>Eukaryota</taxon>
        <taxon>Metazoa</taxon>
        <taxon>Chordata</taxon>
        <taxon>Craniata</taxon>
        <taxon>Vertebrata</taxon>
        <taxon>Euteleostomi</taxon>
        <taxon>Archelosauria</taxon>
        <taxon>Archosauria</taxon>
        <taxon>Dinosauria</taxon>
        <taxon>Saurischia</taxon>
        <taxon>Theropoda</taxon>
        <taxon>Coelurosauria</taxon>
        <taxon>Aves</taxon>
        <taxon>Neognathae</taxon>
        <taxon>Neoaves</taxon>
        <taxon>Aequornithes</taxon>
        <taxon>Sphenisciformes</taxon>
        <taxon>Spheniscidae</taxon>
        <taxon>Aptenodytes</taxon>
    </lineage>
</organism>
<dbReference type="EMBL" id="KL225902">
    <property type="protein sequence ID" value="KFM04687.1"/>
    <property type="molecule type" value="Genomic_DNA"/>
</dbReference>
<dbReference type="Proteomes" id="UP000053286">
    <property type="component" value="Unassembled WGS sequence"/>
</dbReference>
<name>A0A087QTY3_APTFO</name>
<sequence length="37" mass="3935">IVSTRSSAVHVASPRLLTALQVYLASSSPHTSEIVKE</sequence>
<keyword evidence="2" id="KW-1185">Reference proteome</keyword>
<evidence type="ECO:0000313" key="1">
    <source>
        <dbReference type="EMBL" id="KFM04687.1"/>
    </source>
</evidence>
<evidence type="ECO:0000313" key="2">
    <source>
        <dbReference type="Proteomes" id="UP000053286"/>
    </source>
</evidence>
<protein>
    <submittedName>
        <fullName evidence="1">Uncharacterized protein</fullName>
    </submittedName>
</protein>
<gene>
    <name evidence="1" type="ORF">AS27_06806</name>
</gene>
<reference evidence="1 2" key="1">
    <citation type="submission" date="2014-04" db="EMBL/GenBank/DDBJ databases">
        <title>Genome evolution of avian class.</title>
        <authorList>
            <person name="Zhang G."/>
            <person name="Li C."/>
        </authorList>
    </citation>
    <scope>NUCLEOTIDE SEQUENCE [LARGE SCALE GENOMIC DNA]</scope>
    <source>
        <strain evidence="1">BGI_AS27</strain>
    </source>
</reference>
<accession>A0A087QTY3</accession>
<proteinExistence type="predicted"/>
<feature type="non-terminal residue" evidence="1">
    <location>
        <position position="37"/>
    </location>
</feature>